<accession>A0A2C9KEY6</accession>
<dbReference type="KEGG" id="bgt:106051338"/>
<dbReference type="AlphaFoldDB" id="A0A2C9KEY6"/>
<name>A0A2C9KEY6_BIOGL</name>
<evidence type="ECO:0000313" key="2">
    <source>
        <dbReference type="Proteomes" id="UP000076420"/>
    </source>
</evidence>
<gene>
    <name evidence="1" type="primary">106051338</name>
</gene>
<sequence length="139" mass="15535">MSMMADTSHGSAFALSNALKHLKEEIDGTDLLTQQCEDFQVSNIKIEKIEADQSVLCRQQSENYPCALNSDLKDGHEENTVKQEIEMNDCTDSNKPWTFAPKLLEVSMKADNSLCPVPILMPGNTTVPEVFIQEIESKK</sequence>
<reference evidence="1" key="1">
    <citation type="submission" date="2020-05" db="UniProtKB">
        <authorList>
            <consortium name="EnsemblMetazoa"/>
        </authorList>
    </citation>
    <scope>IDENTIFICATION</scope>
    <source>
        <strain evidence="1">BB02</strain>
    </source>
</reference>
<organism evidence="1 2">
    <name type="scientific">Biomphalaria glabrata</name>
    <name type="common">Bloodfluke planorb</name>
    <name type="synonym">Freshwater snail</name>
    <dbReference type="NCBI Taxonomy" id="6526"/>
    <lineage>
        <taxon>Eukaryota</taxon>
        <taxon>Metazoa</taxon>
        <taxon>Spiralia</taxon>
        <taxon>Lophotrochozoa</taxon>
        <taxon>Mollusca</taxon>
        <taxon>Gastropoda</taxon>
        <taxon>Heterobranchia</taxon>
        <taxon>Euthyneura</taxon>
        <taxon>Panpulmonata</taxon>
        <taxon>Hygrophila</taxon>
        <taxon>Lymnaeoidea</taxon>
        <taxon>Planorbidae</taxon>
        <taxon>Biomphalaria</taxon>
    </lineage>
</organism>
<evidence type="ECO:0000313" key="1">
    <source>
        <dbReference type="EnsemblMetazoa" id="BGLB018492-PA"/>
    </source>
</evidence>
<protein>
    <submittedName>
        <fullName evidence="1">Uncharacterized protein</fullName>
    </submittedName>
</protein>
<dbReference type="Proteomes" id="UP000076420">
    <property type="component" value="Unassembled WGS sequence"/>
</dbReference>
<dbReference type="VEuPathDB" id="VectorBase:BGLAX_050864"/>
<dbReference type="EnsemblMetazoa" id="BGLB018492-RA">
    <property type="protein sequence ID" value="BGLB018492-PA"/>
    <property type="gene ID" value="BGLB018492"/>
</dbReference>
<proteinExistence type="predicted"/>
<dbReference type="VEuPathDB" id="VectorBase:BGLB018492"/>